<dbReference type="Proteomes" id="UP001595961">
    <property type="component" value="Unassembled WGS sequence"/>
</dbReference>
<dbReference type="Pfam" id="PF00484">
    <property type="entry name" value="Pro_CA"/>
    <property type="match status" value="1"/>
</dbReference>
<dbReference type="CDD" id="cd03378">
    <property type="entry name" value="beta_CA_cladeC"/>
    <property type="match status" value="1"/>
</dbReference>
<reference evidence="3" key="1">
    <citation type="journal article" date="2019" name="Int. J. Syst. Evol. Microbiol.">
        <title>The Global Catalogue of Microorganisms (GCM) 10K type strain sequencing project: providing services to taxonomists for standard genome sequencing and annotation.</title>
        <authorList>
            <consortium name="The Broad Institute Genomics Platform"/>
            <consortium name="The Broad Institute Genome Sequencing Center for Infectious Disease"/>
            <person name="Wu L."/>
            <person name="Ma J."/>
        </authorList>
    </citation>
    <scope>NUCLEOTIDE SEQUENCE [LARGE SCALE GENOMIC DNA]</scope>
    <source>
        <strain evidence="3">CCM 4481</strain>
    </source>
</reference>
<gene>
    <name evidence="2" type="ORF">ACFO5W_08695</name>
</gene>
<sequence length="303" mass="32578">MKLAAYALFKRCFGLASSVTHADLRDRRRRLSRWFHRQQDLFVSLPCWGLPMDKLPDVCCGSVETDGQRRTLLKSALGFAAVSAIGGLQWMVPGLAEAATLTKEQRDAMTPDQVIAMLKEGNERFRTGKMQEHDYLKQKRISAGGQFPAAVILSCIDSRAAAEIILDTGIGDAFNGRVAGNIANDDLLGSMEFACAVAGAKVVLVMGHTACGAVKGAIDGAKLGHLTALLDKIKPAIDATQFSGDRSGKNDAFVDAVAATNVRNTINEIRQRSDVLAGLEKDGKIKIVGSMYHLVGGKVEFLD</sequence>
<dbReference type="RefSeq" id="WP_266152421.1">
    <property type="nucleotide sequence ID" value="NZ_CP064028.1"/>
</dbReference>
<dbReference type="SUPFAM" id="SSF53056">
    <property type="entry name" value="beta-carbonic anhydrase, cab"/>
    <property type="match status" value="1"/>
</dbReference>
<accession>A0ABV9C151</accession>
<protein>
    <submittedName>
        <fullName evidence="2">Carbonic anhydrase</fullName>
        <ecNumber evidence="2">4.2.1.1</ecNumber>
    </submittedName>
</protein>
<dbReference type="NCBIfam" id="NF011765">
    <property type="entry name" value="PRK15219.1"/>
    <property type="match status" value="1"/>
</dbReference>
<dbReference type="EMBL" id="JBHSGA010000015">
    <property type="protein sequence ID" value="MFC4526713.1"/>
    <property type="molecule type" value="Genomic_DNA"/>
</dbReference>
<proteinExistence type="inferred from homology"/>
<keyword evidence="2" id="KW-0456">Lyase</keyword>
<dbReference type="SMART" id="SM00947">
    <property type="entry name" value="Pro_CA"/>
    <property type="match status" value="1"/>
</dbReference>
<dbReference type="PANTHER" id="PTHR11002">
    <property type="entry name" value="CARBONIC ANHYDRASE"/>
    <property type="match status" value="1"/>
</dbReference>
<dbReference type="PANTHER" id="PTHR11002:SF79">
    <property type="entry name" value="CARBONIC ANHYDRASE 2"/>
    <property type="match status" value="1"/>
</dbReference>
<comment type="caution">
    <text evidence="2">The sequence shown here is derived from an EMBL/GenBank/DDBJ whole genome shotgun (WGS) entry which is preliminary data.</text>
</comment>
<dbReference type="InterPro" id="IPR036874">
    <property type="entry name" value="Carbonic_anhydrase_sf"/>
</dbReference>
<evidence type="ECO:0000313" key="3">
    <source>
        <dbReference type="Proteomes" id="UP001595961"/>
    </source>
</evidence>
<comment type="similarity">
    <text evidence="1">Belongs to the beta-class carbonic anhydrase family.</text>
</comment>
<dbReference type="GO" id="GO:0004089">
    <property type="term" value="F:carbonate dehydratase activity"/>
    <property type="evidence" value="ECO:0007669"/>
    <property type="project" value="UniProtKB-EC"/>
</dbReference>
<evidence type="ECO:0000256" key="1">
    <source>
        <dbReference type="ARBA" id="ARBA00006217"/>
    </source>
</evidence>
<dbReference type="EC" id="4.2.1.1" evidence="2"/>
<organism evidence="2 3">
    <name type="scientific">Dyella halodurans</name>
    <dbReference type="NCBI Taxonomy" id="1920171"/>
    <lineage>
        <taxon>Bacteria</taxon>
        <taxon>Pseudomonadati</taxon>
        <taxon>Pseudomonadota</taxon>
        <taxon>Gammaproteobacteria</taxon>
        <taxon>Lysobacterales</taxon>
        <taxon>Rhodanobacteraceae</taxon>
        <taxon>Dyella</taxon>
    </lineage>
</organism>
<dbReference type="Gene3D" id="3.40.1050.10">
    <property type="entry name" value="Carbonic anhydrase"/>
    <property type="match status" value="1"/>
</dbReference>
<dbReference type="InterPro" id="IPR001765">
    <property type="entry name" value="Carbonic_anhydrase"/>
</dbReference>
<evidence type="ECO:0000313" key="2">
    <source>
        <dbReference type="EMBL" id="MFC4526713.1"/>
    </source>
</evidence>
<name>A0ABV9C151_9GAMM</name>
<keyword evidence="3" id="KW-1185">Reference proteome</keyword>